<organism evidence="1 2">
    <name type="scientific">Paenibacillus allorhizosphaerae</name>
    <dbReference type="NCBI Taxonomy" id="2849866"/>
    <lineage>
        <taxon>Bacteria</taxon>
        <taxon>Bacillati</taxon>
        <taxon>Bacillota</taxon>
        <taxon>Bacilli</taxon>
        <taxon>Bacillales</taxon>
        <taxon>Paenibacillaceae</taxon>
        <taxon>Paenibacillus</taxon>
    </lineage>
</organism>
<reference evidence="1 2" key="1">
    <citation type="submission" date="2021-06" db="EMBL/GenBank/DDBJ databases">
        <authorList>
            <person name="Criscuolo A."/>
        </authorList>
    </citation>
    <scope>NUCLEOTIDE SEQUENCE [LARGE SCALE GENOMIC DNA]</scope>
    <source>
        <strain evidence="2">CIP 111802</strain>
    </source>
</reference>
<proteinExistence type="predicted"/>
<evidence type="ECO:0000313" key="2">
    <source>
        <dbReference type="Proteomes" id="UP000730618"/>
    </source>
</evidence>
<comment type="caution">
    <text evidence="1">The sequence shown here is derived from an EMBL/GenBank/DDBJ whole genome shotgun (WGS) entry which is preliminary data.</text>
</comment>
<evidence type="ECO:0000313" key="1">
    <source>
        <dbReference type="EMBL" id="CAG7659106.1"/>
    </source>
</evidence>
<accession>A0ABN7TXD0</accession>
<keyword evidence="2" id="KW-1185">Reference proteome</keyword>
<dbReference type="Proteomes" id="UP000730618">
    <property type="component" value="Unassembled WGS sequence"/>
</dbReference>
<dbReference type="EMBL" id="CAJVCE010000060">
    <property type="protein sequence ID" value="CAG7659106.1"/>
    <property type="molecule type" value="Genomic_DNA"/>
</dbReference>
<gene>
    <name evidence="1" type="ORF">PAECIP111802_07375</name>
</gene>
<protein>
    <submittedName>
        <fullName evidence="1">Uncharacterized protein</fullName>
    </submittedName>
</protein>
<name>A0ABN7TXD0_9BACL</name>
<sequence length="58" mass="6396">MVMMEWATATAARCLPSLSFCNVRSSKLSDRRLTAGDRAWITGGLELLEEDNAGYTND</sequence>